<dbReference type="InterPro" id="IPR015424">
    <property type="entry name" value="PyrdxlP-dep_Trfase"/>
</dbReference>
<keyword evidence="2 9" id="KW-0032">Aminotransferase</keyword>
<evidence type="ECO:0000256" key="3">
    <source>
        <dbReference type="ARBA" id="ARBA00022679"/>
    </source>
</evidence>
<evidence type="ECO:0000256" key="1">
    <source>
        <dbReference type="ARBA" id="ARBA00001933"/>
    </source>
</evidence>
<dbReference type="InterPro" id="IPR015422">
    <property type="entry name" value="PyrdxlP-dep_Trfase_small"/>
</dbReference>
<dbReference type="InterPro" id="IPR015421">
    <property type="entry name" value="PyrdxlP-dep_Trfase_major"/>
</dbReference>
<accession>A0A1F7H290</accession>
<feature type="modified residue" description="N6-(pyridoxal phosphate)lysine" evidence="7">
    <location>
        <position position="180"/>
    </location>
</feature>
<dbReference type="PANTHER" id="PTHR30244">
    <property type="entry name" value="TRANSAMINASE"/>
    <property type="match status" value="1"/>
</dbReference>
<evidence type="ECO:0000256" key="7">
    <source>
        <dbReference type="PIRSR" id="PIRSR000390-2"/>
    </source>
</evidence>
<dbReference type="EMBL" id="MFZO01000007">
    <property type="protein sequence ID" value="OGK25497.1"/>
    <property type="molecule type" value="Genomic_DNA"/>
</dbReference>
<evidence type="ECO:0000256" key="4">
    <source>
        <dbReference type="ARBA" id="ARBA00022898"/>
    </source>
</evidence>
<dbReference type="FunFam" id="3.40.640.10:FF:000090">
    <property type="entry name" value="Pyridoxal phosphate-dependent aminotransferase"/>
    <property type="match status" value="1"/>
</dbReference>
<dbReference type="SUPFAM" id="SSF53383">
    <property type="entry name" value="PLP-dependent transferases"/>
    <property type="match status" value="1"/>
</dbReference>
<organism evidence="9 10">
    <name type="scientific">Candidatus Roizmanbacteria bacterium RIFCSPHIGHO2_02_FULL_38_11</name>
    <dbReference type="NCBI Taxonomy" id="1802039"/>
    <lineage>
        <taxon>Bacteria</taxon>
        <taxon>Candidatus Roizmaniibacteriota</taxon>
    </lineage>
</organism>
<keyword evidence="4 7" id="KW-0663">Pyridoxal phosphate</keyword>
<comment type="caution">
    <text evidence="9">The sequence shown here is derived from an EMBL/GenBank/DDBJ whole genome shotgun (WGS) entry which is preliminary data.</text>
</comment>
<protein>
    <submittedName>
        <fullName evidence="9">Aminotransferase DegT</fullName>
    </submittedName>
</protein>
<name>A0A1F7H290_9BACT</name>
<proteinExistence type="inferred from homology"/>
<dbReference type="InterPro" id="IPR000653">
    <property type="entry name" value="DegT/StrS_aminotransferase"/>
</dbReference>
<comment type="similarity">
    <text evidence="5 8">Belongs to the DegT/DnrJ/EryC1 family.</text>
</comment>
<dbReference type="PANTHER" id="PTHR30244:SF34">
    <property type="entry name" value="DTDP-4-AMINO-4,6-DIDEOXYGALACTOSE TRANSAMINASE"/>
    <property type="match status" value="1"/>
</dbReference>
<dbReference type="GO" id="GO:0000271">
    <property type="term" value="P:polysaccharide biosynthetic process"/>
    <property type="evidence" value="ECO:0007669"/>
    <property type="project" value="TreeGrafter"/>
</dbReference>
<dbReference type="GO" id="GO:0030170">
    <property type="term" value="F:pyridoxal phosphate binding"/>
    <property type="evidence" value="ECO:0007669"/>
    <property type="project" value="TreeGrafter"/>
</dbReference>
<sequence>MIPIAKPYITREDARAVYQTILTGWVTQGPKVKEFENNFAAYIGTKYAVAVSSCTAALHLAMIVCGIKAGDEVVCPSLSFIATANAIRYVGARPVFADVDRSTYNLDPSCVEKVITDKTKAILIVHQFGMPADIDGFKKLCEKYHLKLIEDAACAIGSIYKGKKVGIHSDLVCFSFHPRKVITTGDGGIITTSNSKYYQRLKLLRQHGMSIDDRTRHEAKKIIIEKYLELGYNFRMTDIQASLGITQLKKVDFILKKRREIAEKYNQAFKKIPYLVVPSEKNGNKTNYQSYTIQLKKNSPISRKKLMGELLKRDIATRRGVMLIHKEPAYRNLYPHLRVPNSEYISKNSVTLPLYVQMTRREIKRVIKALAEVFNLDA</sequence>
<evidence type="ECO:0000256" key="8">
    <source>
        <dbReference type="RuleBase" id="RU004508"/>
    </source>
</evidence>
<comment type="cofactor">
    <cofactor evidence="1">
        <name>pyridoxal 5'-phosphate</name>
        <dbReference type="ChEBI" id="CHEBI:597326"/>
    </cofactor>
</comment>
<evidence type="ECO:0000256" key="6">
    <source>
        <dbReference type="PIRSR" id="PIRSR000390-1"/>
    </source>
</evidence>
<evidence type="ECO:0000313" key="9">
    <source>
        <dbReference type="EMBL" id="OGK25497.1"/>
    </source>
</evidence>
<gene>
    <name evidence="9" type="ORF">A3C25_00115</name>
</gene>
<dbReference type="Gene3D" id="3.90.1150.10">
    <property type="entry name" value="Aspartate Aminotransferase, domain 1"/>
    <property type="match status" value="1"/>
</dbReference>
<keyword evidence="3 9" id="KW-0808">Transferase</keyword>
<dbReference type="PIRSF" id="PIRSF000390">
    <property type="entry name" value="PLP_StrS"/>
    <property type="match status" value="1"/>
</dbReference>
<feature type="active site" description="Proton acceptor" evidence="6">
    <location>
        <position position="180"/>
    </location>
</feature>
<evidence type="ECO:0000313" key="10">
    <source>
        <dbReference type="Proteomes" id="UP000177913"/>
    </source>
</evidence>
<reference evidence="9 10" key="1">
    <citation type="journal article" date="2016" name="Nat. Commun.">
        <title>Thousands of microbial genomes shed light on interconnected biogeochemical processes in an aquifer system.</title>
        <authorList>
            <person name="Anantharaman K."/>
            <person name="Brown C.T."/>
            <person name="Hug L.A."/>
            <person name="Sharon I."/>
            <person name="Castelle C.J."/>
            <person name="Probst A.J."/>
            <person name="Thomas B.C."/>
            <person name="Singh A."/>
            <person name="Wilkins M.J."/>
            <person name="Karaoz U."/>
            <person name="Brodie E.L."/>
            <person name="Williams K.H."/>
            <person name="Hubbard S.S."/>
            <person name="Banfield J.F."/>
        </authorList>
    </citation>
    <scope>NUCLEOTIDE SEQUENCE [LARGE SCALE GENOMIC DNA]</scope>
</reference>
<evidence type="ECO:0000256" key="5">
    <source>
        <dbReference type="ARBA" id="ARBA00037999"/>
    </source>
</evidence>
<dbReference type="CDD" id="cd00616">
    <property type="entry name" value="AHBA_syn"/>
    <property type="match status" value="1"/>
</dbReference>
<dbReference type="GO" id="GO:0008483">
    <property type="term" value="F:transaminase activity"/>
    <property type="evidence" value="ECO:0007669"/>
    <property type="project" value="UniProtKB-KW"/>
</dbReference>
<evidence type="ECO:0000256" key="2">
    <source>
        <dbReference type="ARBA" id="ARBA00022576"/>
    </source>
</evidence>
<dbReference type="AlphaFoldDB" id="A0A1F7H290"/>
<dbReference type="Gene3D" id="3.40.640.10">
    <property type="entry name" value="Type I PLP-dependent aspartate aminotransferase-like (Major domain)"/>
    <property type="match status" value="1"/>
</dbReference>
<dbReference type="Pfam" id="PF01041">
    <property type="entry name" value="DegT_DnrJ_EryC1"/>
    <property type="match status" value="1"/>
</dbReference>
<dbReference type="Proteomes" id="UP000177913">
    <property type="component" value="Unassembled WGS sequence"/>
</dbReference>